<dbReference type="AlphaFoldDB" id="A0A7W7I3F6"/>
<dbReference type="SMART" id="SM00564">
    <property type="entry name" value="PQQ"/>
    <property type="match status" value="6"/>
</dbReference>
<keyword evidence="1" id="KW-0732">Signal</keyword>
<dbReference type="InterPro" id="IPR015943">
    <property type="entry name" value="WD40/YVTN_repeat-like_dom_sf"/>
</dbReference>
<dbReference type="InterPro" id="IPR011047">
    <property type="entry name" value="Quinoprotein_ADH-like_sf"/>
</dbReference>
<dbReference type="EMBL" id="JACHNH010000001">
    <property type="protein sequence ID" value="MBB4765744.1"/>
    <property type="molecule type" value="Genomic_DNA"/>
</dbReference>
<evidence type="ECO:0000313" key="4">
    <source>
        <dbReference type="Proteomes" id="UP000578112"/>
    </source>
</evidence>
<dbReference type="Gene3D" id="2.130.10.10">
    <property type="entry name" value="YVTN repeat-like/Quinoprotein amine dehydrogenase"/>
    <property type="match status" value="1"/>
</dbReference>
<gene>
    <name evidence="3" type="ORF">BJ971_006300</name>
</gene>
<dbReference type="PANTHER" id="PTHR34512">
    <property type="entry name" value="CELL SURFACE PROTEIN"/>
    <property type="match status" value="1"/>
</dbReference>
<sequence length="384" mass="40043">MHVLIRVPAAALSLILAAGATPAAAAPAPLRWEHVGYDAENTYFNPHENVITAATVGRLAKKWSVVLRKGDSCAGFGAPVIAGGRIFVGDQAGISAYSATTGAKKWSFDWDEFGEGNPPRMAVIGGLLVAGYNDCYSMSDPNSQVIALDVATGARRWAGGSPLVGGLVMDKGVILASDTDIYGDTQTVAYRVRDGKKLWSVENRRAAGVSADGTVPAYTTDDEGVRAGEMVAFDITSGAVRWTRKGYLSADAASPGADTFYGPDAKDKLAAVSVKDGAVRWTAPPPGQSYAPIATDGARVYRSSDDTVTAFNARTGKKAWSRKLASFAGQPLVAGGLVYAGDVALDAERGKVIDDVPAFEGDVVVTGGVLYQANEGVLTAYAIR</sequence>
<dbReference type="Pfam" id="PF13360">
    <property type="entry name" value="PQQ_2"/>
    <property type="match status" value="1"/>
</dbReference>
<dbReference type="RefSeq" id="WP_184996759.1">
    <property type="nucleotide sequence ID" value="NZ_BOMK01000021.1"/>
</dbReference>
<reference evidence="3 4" key="1">
    <citation type="submission" date="2020-08" db="EMBL/GenBank/DDBJ databases">
        <title>Sequencing the genomes of 1000 actinobacteria strains.</title>
        <authorList>
            <person name="Klenk H.-P."/>
        </authorList>
    </citation>
    <scope>NUCLEOTIDE SEQUENCE [LARGE SCALE GENOMIC DNA]</scope>
    <source>
        <strain evidence="3 4">DSM 43149</strain>
    </source>
</reference>
<organism evidence="3 4">
    <name type="scientific">Actinoplanes digitatis</name>
    <dbReference type="NCBI Taxonomy" id="1868"/>
    <lineage>
        <taxon>Bacteria</taxon>
        <taxon>Bacillati</taxon>
        <taxon>Actinomycetota</taxon>
        <taxon>Actinomycetes</taxon>
        <taxon>Micromonosporales</taxon>
        <taxon>Micromonosporaceae</taxon>
        <taxon>Actinoplanes</taxon>
    </lineage>
</organism>
<feature type="domain" description="Pyrrolo-quinoline quinone repeat" evidence="2">
    <location>
        <begin position="228"/>
        <end position="355"/>
    </location>
</feature>
<proteinExistence type="predicted"/>
<evidence type="ECO:0000259" key="2">
    <source>
        <dbReference type="Pfam" id="PF13360"/>
    </source>
</evidence>
<protein>
    <submittedName>
        <fullName evidence="3">Outer membrane protein assembly factor BamB</fullName>
    </submittedName>
</protein>
<keyword evidence="4" id="KW-1185">Reference proteome</keyword>
<feature type="signal peptide" evidence="1">
    <location>
        <begin position="1"/>
        <end position="25"/>
    </location>
</feature>
<dbReference type="InterPro" id="IPR002372">
    <property type="entry name" value="PQQ_rpt_dom"/>
</dbReference>
<dbReference type="SUPFAM" id="SSF50998">
    <property type="entry name" value="Quinoprotein alcohol dehydrogenase-like"/>
    <property type="match status" value="1"/>
</dbReference>
<dbReference type="PANTHER" id="PTHR34512:SF30">
    <property type="entry name" value="OUTER MEMBRANE PROTEIN ASSEMBLY FACTOR BAMB"/>
    <property type="match status" value="1"/>
</dbReference>
<dbReference type="Gene3D" id="2.140.10.10">
    <property type="entry name" value="Quinoprotein alcohol dehydrogenase-like superfamily"/>
    <property type="match status" value="1"/>
</dbReference>
<dbReference type="InterPro" id="IPR018391">
    <property type="entry name" value="PQQ_b-propeller_rpt"/>
</dbReference>
<accession>A0A7W7I3F6</accession>
<dbReference type="Proteomes" id="UP000578112">
    <property type="component" value="Unassembled WGS sequence"/>
</dbReference>
<feature type="chain" id="PRO_5030617824" evidence="1">
    <location>
        <begin position="26"/>
        <end position="384"/>
    </location>
</feature>
<comment type="caution">
    <text evidence="3">The sequence shown here is derived from an EMBL/GenBank/DDBJ whole genome shotgun (WGS) entry which is preliminary data.</text>
</comment>
<evidence type="ECO:0000313" key="3">
    <source>
        <dbReference type="EMBL" id="MBB4765744.1"/>
    </source>
</evidence>
<name>A0A7W7I3F6_9ACTN</name>
<evidence type="ECO:0000256" key="1">
    <source>
        <dbReference type="SAM" id="SignalP"/>
    </source>
</evidence>